<comment type="caution">
    <text evidence="1">The sequence shown here is derived from an EMBL/GenBank/DDBJ whole genome shotgun (WGS) entry which is preliminary data.</text>
</comment>
<dbReference type="SUPFAM" id="SSF88723">
    <property type="entry name" value="PIN domain-like"/>
    <property type="match status" value="1"/>
</dbReference>
<reference evidence="1" key="1">
    <citation type="journal article" date="2023" name="Mol. Phylogenet. Evol.">
        <title>Genome-scale phylogeny and comparative genomics of the fungal order Sordariales.</title>
        <authorList>
            <person name="Hensen N."/>
            <person name="Bonometti L."/>
            <person name="Westerberg I."/>
            <person name="Brannstrom I.O."/>
            <person name="Guillou S."/>
            <person name="Cros-Aarteil S."/>
            <person name="Calhoun S."/>
            <person name="Haridas S."/>
            <person name="Kuo A."/>
            <person name="Mondo S."/>
            <person name="Pangilinan J."/>
            <person name="Riley R."/>
            <person name="LaButti K."/>
            <person name="Andreopoulos B."/>
            <person name="Lipzen A."/>
            <person name="Chen C."/>
            <person name="Yan M."/>
            <person name="Daum C."/>
            <person name="Ng V."/>
            <person name="Clum A."/>
            <person name="Steindorff A."/>
            <person name="Ohm R.A."/>
            <person name="Martin F."/>
            <person name="Silar P."/>
            <person name="Natvig D.O."/>
            <person name="Lalanne C."/>
            <person name="Gautier V."/>
            <person name="Ament-Velasquez S.L."/>
            <person name="Kruys A."/>
            <person name="Hutchinson M.I."/>
            <person name="Powell A.J."/>
            <person name="Barry K."/>
            <person name="Miller A.N."/>
            <person name="Grigoriev I.V."/>
            <person name="Debuchy R."/>
            <person name="Gladieux P."/>
            <person name="Hiltunen Thoren M."/>
            <person name="Johannesson H."/>
        </authorList>
    </citation>
    <scope>NUCLEOTIDE SEQUENCE</scope>
    <source>
        <strain evidence="1">CBS 118394</strain>
    </source>
</reference>
<organism evidence="1 2">
    <name type="scientific">Apodospora peruviana</name>
    <dbReference type="NCBI Taxonomy" id="516989"/>
    <lineage>
        <taxon>Eukaryota</taxon>
        <taxon>Fungi</taxon>
        <taxon>Dikarya</taxon>
        <taxon>Ascomycota</taxon>
        <taxon>Pezizomycotina</taxon>
        <taxon>Sordariomycetes</taxon>
        <taxon>Sordariomycetidae</taxon>
        <taxon>Sordariales</taxon>
        <taxon>Lasiosphaeriaceae</taxon>
        <taxon>Apodospora</taxon>
    </lineage>
</organism>
<proteinExistence type="predicted"/>
<accession>A0AAE0IJT9</accession>
<evidence type="ECO:0000313" key="2">
    <source>
        <dbReference type="Proteomes" id="UP001283341"/>
    </source>
</evidence>
<keyword evidence="2" id="KW-1185">Reference proteome</keyword>
<evidence type="ECO:0008006" key="3">
    <source>
        <dbReference type="Google" id="ProtNLM"/>
    </source>
</evidence>
<dbReference type="Proteomes" id="UP001283341">
    <property type="component" value="Unassembled WGS sequence"/>
</dbReference>
<sequence>MLNTHPSNEPLLTALGGPTGLKHHLEEDLDQWTTHNVTPFFVFDGQSITGQDEVTLKRGREAVEKTNIAWEMYFNNRAEEAVSAFGAIEGMLFPSTEPYGCFWLT</sequence>
<dbReference type="Gene3D" id="3.40.50.1010">
    <property type="entry name" value="5'-nuclease"/>
    <property type="match status" value="1"/>
</dbReference>
<reference evidence="1" key="2">
    <citation type="submission" date="2023-06" db="EMBL/GenBank/DDBJ databases">
        <authorList>
            <consortium name="Lawrence Berkeley National Laboratory"/>
            <person name="Haridas S."/>
            <person name="Hensen N."/>
            <person name="Bonometti L."/>
            <person name="Westerberg I."/>
            <person name="Brannstrom I.O."/>
            <person name="Guillou S."/>
            <person name="Cros-Aarteil S."/>
            <person name="Calhoun S."/>
            <person name="Kuo A."/>
            <person name="Mondo S."/>
            <person name="Pangilinan J."/>
            <person name="Riley R."/>
            <person name="Labutti K."/>
            <person name="Andreopoulos B."/>
            <person name="Lipzen A."/>
            <person name="Chen C."/>
            <person name="Yanf M."/>
            <person name="Daum C."/>
            <person name="Ng V."/>
            <person name="Clum A."/>
            <person name="Steindorff A."/>
            <person name="Ohm R."/>
            <person name="Martin F."/>
            <person name="Silar P."/>
            <person name="Natvig D."/>
            <person name="Lalanne C."/>
            <person name="Gautier V."/>
            <person name="Ament-Velasquez S.L."/>
            <person name="Kruys A."/>
            <person name="Hutchinson M.I."/>
            <person name="Powell A.J."/>
            <person name="Barry K."/>
            <person name="Miller A.N."/>
            <person name="Grigoriev I.V."/>
            <person name="Debuchy R."/>
            <person name="Gladieux P."/>
            <person name="Thoren M.H."/>
            <person name="Johannesson H."/>
        </authorList>
    </citation>
    <scope>NUCLEOTIDE SEQUENCE</scope>
    <source>
        <strain evidence="1">CBS 118394</strain>
    </source>
</reference>
<gene>
    <name evidence="1" type="ORF">B0H66DRAFT_155395</name>
</gene>
<protein>
    <recommendedName>
        <fullName evidence="3">XPG N-terminal domain-containing protein</fullName>
    </recommendedName>
</protein>
<dbReference type="EMBL" id="JAUEDM010000002">
    <property type="protein sequence ID" value="KAK3326309.1"/>
    <property type="molecule type" value="Genomic_DNA"/>
</dbReference>
<name>A0AAE0IJT9_9PEZI</name>
<evidence type="ECO:0000313" key="1">
    <source>
        <dbReference type="EMBL" id="KAK3326309.1"/>
    </source>
</evidence>
<dbReference type="InterPro" id="IPR029060">
    <property type="entry name" value="PIN-like_dom_sf"/>
</dbReference>
<dbReference type="AlphaFoldDB" id="A0AAE0IJT9"/>